<dbReference type="STRING" id="258533.BN977_06230"/>
<dbReference type="Gene3D" id="2.60.120.200">
    <property type="match status" value="1"/>
</dbReference>
<proteinExistence type="predicted"/>
<dbReference type="Pfam" id="PF14099">
    <property type="entry name" value="Polysacc_lyase"/>
    <property type="match status" value="1"/>
</dbReference>
<evidence type="ECO:0000313" key="2">
    <source>
        <dbReference type="Proteomes" id="UP000028870"/>
    </source>
</evidence>
<name>W9B0R4_MYCCO</name>
<dbReference type="PROSITE" id="PS51318">
    <property type="entry name" value="TAT"/>
    <property type="match status" value="1"/>
</dbReference>
<reference evidence="1" key="2">
    <citation type="submission" date="2014-03" db="EMBL/GenBank/DDBJ databases">
        <authorList>
            <person name="Urmite Genomes"/>
        </authorList>
    </citation>
    <scope>NUCLEOTIDE SEQUENCE</scope>
    <source>
        <strain evidence="1">DSM 44829</strain>
    </source>
</reference>
<dbReference type="AlphaFoldDB" id="W9B0R4"/>
<organism evidence="1 2">
    <name type="scientific">Mycolicibacterium cosmeticum</name>
    <dbReference type="NCBI Taxonomy" id="258533"/>
    <lineage>
        <taxon>Bacteria</taxon>
        <taxon>Bacillati</taxon>
        <taxon>Actinomycetota</taxon>
        <taxon>Actinomycetes</taxon>
        <taxon>Mycobacteriales</taxon>
        <taxon>Mycobacteriaceae</taxon>
        <taxon>Mycolicibacterium</taxon>
    </lineage>
</organism>
<reference evidence="1" key="1">
    <citation type="submission" date="2014-03" db="EMBL/GenBank/DDBJ databases">
        <title>Draft Genome Sequence of Mycobacterium cosmeticum DSM 44829.</title>
        <authorList>
            <person name="Croce O."/>
            <person name="Robert C."/>
            <person name="Raoult D."/>
            <person name="Drancourt M."/>
        </authorList>
    </citation>
    <scope>NUCLEOTIDE SEQUENCE [LARGE SCALE GENOMIC DNA]</scope>
    <source>
        <strain evidence="1">DSM 44829</strain>
    </source>
</reference>
<keyword evidence="2" id="KW-1185">Reference proteome</keyword>
<dbReference type="EMBL" id="CCBB010000003">
    <property type="protein sequence ID" value="CDO11388.1"/>
    <property type="molecule type" value="Genomic_DNA"/>
</dbReference>
<evidence type="ECO:0000313" key="1">
    <source>
        <dbReference type="EMBL" id="CDO11388.1"/>
    </source>
</evidence>
<dbReference type="InterPro" id="IPR006311">
    <property type="entry name" value="TAT_signal"/>
</dbReference>
<accession>W9B0R4</accession>
<dbReference type="Proteomes" id="UP000028870">
    <property type="component" value="Unassembled WGS sequence"/>
</dbReference>
<sequence length="363" mass="38457">MSVSRRRFLGQATAGMAAVSAGAVLRSVTGDDSVANATPASGQALVGRLDQAINLRARQCAAGSVCPSPRLLRNGRYALPSGVLDDPAYASVTDLLSGWSMAHIGDDDYEAAADEVGDASDFILAVDGKLMRQAGRPSALTMPEPGLFRFEVRRDDFAGSYDADSGSRRSEVVARQQDGVGEATVWSSFCLVLGSTPGLAQAGRGIVHQWHSVDDGGSGRTPVLFVDVANSQLTIRTCSSAHLYGDDAVGSQNPQSGVQVPHFVTRVPEAGEHTYLTLRATFGAQGHLDVWLNGDQVVDADTPIGYYEDLADGSGRTVLGYPHWGLYTTNRPDTEVVYIANPEWGHQSLAERISDPLPVPAVS</sequence>
<gene>
    <name evidence="1" type="ORF">BN977_06230</name>
</gene>
<comment type="caution">
    <text evidence="1">The sequence shown here is derived from an EMBL/GenBank/DDBJ whole genome shotgun (WGS) entry which is preliminary data.</text>
</comment>
<dbReference type="InterPro" id="IPR025975">
    <property type="entry name" value="Polysacc_lyase"/>
</dbReference>
<protein>
    <submittedName>
        <fullName evidence="1">Uncharacterized protein</fullName>
    </submittedName>
</protein>